<comment type="caution">
    <text evidence="1">The sequence shown here is derived from an EMBL/GenBank/DDBJ whole genome shotgun (WGS) entry which is preliminary data.</text>
</comment>
<sequence>MAEEKLTDYQADILEVIVNNSVETISYHKPQIQLGSVVENKSKDETAEALRSLENKFGVLALDPKLKFGPFNKCGYRVINLDQAKKLYDSYVREREE</sequence>
<reference evidence="1" key="1">
    <citation type="journal article" date="2014" name="Front. Microbiol.">
        <title>High frequency of phylogenetically diverse reductive dehalogenase-homologous genes in deep subseafloor sedimentary metagenomes.</title>
        <authorList>
            <person name="Kawai M."/>
            <person name="Futagami T."/>
            <person name="Toyoda A."/>
            <person name="Takaki Y."/>
            <person name="Nishi S."/>
            <person name="Hori S."/>
            <person name="Arai W."/>
            <person name="Tsubouchi T."/>
            <person name="Morono Y."/>
            <person name="Uchiyama I."/>
            <person name="Ito T."/>
            <person name="Fujiyama A."/>
            <person name="Inagaki F."/>
            <person name="Takami H."/>
        </authorList>
    </citation>
    <scope>NUCLEOTIDE SEQUENCE</scope>
    <source>
        <strain evidence="1">Expedition CK06-06</strain>
    </source>
</reference>
<accession>X1RIC6</accession>
<dbReference type="EMBL" id="BARW01012100">
    <property type="protein sequence ID" value="GAI80378.1"/>
    <property type="molecule type" value="Genomic_DNA"/>
</dbReference>
<gene>
    <name evidence="1" type="ORF">S12H4_22978</name>
</gene>
<dbReference type="AlphaFoldDB" id="X1RIC6"/>
<organism evidence="1">
    <name type="scientific">marine sediment metagenome</name>
    <dbReference type="NCBI Taxonomy" id="412755"/>
    <lineage>
        <taxon>unclassified sequences</taxon>
        <taxon>metagenomes</taxon>
        <taxon>ecological metagenomes</taxon>
    </lineage>
</organism>
<proteinExistence type="predicted"/>
<protein>
    <submittedName>
        <fullName evidence="1">Uncharacterized protein</fullName>
    </submittedName>
</protein>
<evidence type="ECO:0000313" key="1">
    <source>
        <dbReference type="EMBL" id="GAI80378.1"/>
    </source>
</evidence>
<name>X1RIC6_9ZZZZ</name>